<reference evidence="1 2" key="2">
    <citation type="journal article" date="2017" name="Front. Plant Sci.">
        <title>Gene Classification and Mining of Molecular Markers Useful in Red Clover (Trifolium pratense) Breeding.</title>
        <authorList>
            <person name="Istvanek J."/>
            <person name="Dluhosova J."/>
            <person name="Dluhos P."/>
            <person name="Patkova L."/>
            <person name="Nedelnik J."/>
            <person name="Repkova J."/>
        </authorList>
    </citation>
    <scope>NUCLEOTIDE SEQUENCE [LARGE SCALE GENOMIC DNA]</scope>
    <source>
        <strain evidence="2">cv. Tatra</strain>
        <tissue evidence="1">Young leaves</tissue>
    </source>
</reference>
<dbReference type="EMBL" id="ASHM01046785">
    <property type="protein sequence ID" value="PNX84623.1"/>
    <property type="molecule type" value="Genomic_DNA"/>
</dbReference>
<protein>
    <submittedName>
        <fullName evidence="1">Uncharacterized protein</fullName>
    </submittedName>
</protein>
<reference evidence="1 2" key="1">
    <citation type="journal article" date="2014" name="Am. J. Bot.">
        <title>Genome assembly and annotation for red clover (Trifolium pratense; Fabaceae).</title>
        <authorList>
            <person name="Istvanek J."/>
            <person name="Jaros M."/>
            <person name="Krenek A."/>
            <person name="Repkova J."/>
        </authorList>
    </citation>
    <scope>NUCLEOTIDE SEQUENCE [LARGE SCALE GENOMIC DNA]</scope>
    <source>
        <strain evidence="2">cv. Tatra</strain>
        <tissue evidence="1">Young leaves</tissue>
    </source>
</reference>
<name>A0A2K3M1J9_TRIPR</name>
<comment type="caution">
    <text evidence="1">The sequence shown here is derived from an EMBL/GenBank/DDBJ whole genome shotgun (WGS) entry which is preliminary data.</text>
</comment>
<organism evidence="1 2">
    <name type="scientific">Trifolium pratense</name>
    <name type="common">Red clover</name>
    <dbReference type="NCBI Taxonomy" id="57577"/>
    <lineage>
        <taxon>Eukaryota</taxon>
        <taxon>Viridiplantae</taxon>
        <taxon>Streptophyta</taxon>
        <taxon>Embryophyta</taxon>
        <taxon>Tracheophyta</taxon>
        <taxon>Spermatophyta</taxon>
        <taxon>Magnoliopsida</taxon>
        <taxon>eudicotyledons</taxon>
        <taxon>Gunneridae</taxon>
        <taxon>Pentapetalae</taxon>
        <taxon>rosids</taxon>
        <taxon>fabids</taxon>
        <taxon>Fabales</taxon>
        <taxon>Fabaceae</taxon>
        <taxon>Papilionoideae</taxon>
        <taxon>50 kb inversion clade</taxon>
        <taxon>NPAAA clade</taxon>
        <taxon>Hologalegina</taxon>
        <taxon>IRL clade</taxon>
        <taxon>Trifolieae</taxon>
        <taxon>Trifolium</taxon>
    </lineage>
</organism>
<dbReference type="AlphaFoldDB" id="A0A2K3M1J9"/>
<evidence type="ECO:0000313" key="2">
    <source>
        <dbReference type="Proteomes" id="UP000236291"/>
    </source>
</evidence>
<dbReference type="Proteomes" id="UP000236291">
    <property type="component" value="Unassembled WGS sequence"/>
</dbReference>
<evidence type="ECO:0000313" key="1">
    <source>
        <dbReference type="EMBL" id="PNX84623.1"/>
    </source>
</evidence>
<gene>
    <name evidence="1" type="ORF">L195_g040686</name>
</gene>
<sequence length="98" mass="11341">SYNSPLWKALAGIEDQLRSHTVWQVGNGQQINFWLDKWMPNENSLMNLSTQQTIDTTLTVKDILTYKGEWNINFLNTHLPHTIVNQLVAIYTGFEGYN</sequence>
<accession>A0A2K3M1J9</accession>
<feature type="non-terminal residue" evidence="1">
    <location>
        <position position="1"/>
    </location>
</feature>
<proteinExistence type="predicted"/>